<reference evidence="3" key="1">
    <citation type="submission" date="2022-11" db="UniProtKB">
        <authorList>
            <consortium name="WormBaseParasite"/>
        </authorList>
    </citation>
    <scope>IDENTIFICATION</scope>
</reference>
<keyword evidence="2" id="KW-1185">Reference proteome</keyword>
<evidence type="ECO:0000313" key="2">
    <source>
        <dbReference type="Proteomes" id="UP000887540"/>
    </source>
</evidence>
<accession>A0A914D1Q8</accession>
<keyword evidence="1" id="KW-0812">Transmembrane</keyword>
<dbReference type="Proteomes" id="UP000887540">
    <property type="component" value="Unplaced"/>
</dbReference>
<feature type="transmembrane region" description="Helical" evidence="1">
    <location>
        <begin position="12"/>
        <end position="31"/>
    </location>
</feature>
<protein>
    <submittedName>
        <fullName evidence="3">Uncharacterized protein</fullName>
    </submittedName>
</protein>
<evidence type="ECO:0000256" key="1">
    <source>
        <dbReference type="SAM" id="Phobius"/>
    </source>
</evidence>
<dbReference type="AlphaFoldDB" id="A0A914D1Q8"/>
<keyword evidence="1" id="KW-0472">Membrane</keyword>
<keyword evidence="1" id="KW-1133">Transmembrane helix</keyword>
<feature type="transmembrane region" description="Helical" evidence="1">
    <location>
        <begin position="43"/>
        <end position="63"/>
    </location>
</feature>
<proteinExistence type="predicted"/>
<dbReference type="SUPFAM" id="SSF81321">
    <property type="entry name" value="Family A G protein-coupled receptor-like"/>
    <property type="match status" value="1"/>
</dbReference>
<name>A0A914D1Q8_9BILA</name>
<organism evidence="2 3">
    <name type="scientific">Acrobeloides nanus</name>
    <dbReference type="NCBI Taxonomy" id="290746"/>
    <lineage>
        <taxon>Eukaryota</taxon>
        <taxon>Metazoa</taxon>
        <taxon>Ecdysozoa</taxon>
        <taxon>Nematoda</taxon>
        <taxon>Chromadorea</taxon>
        <taxon>Rhabditida</taxon>
        <taxon>Tylenchina</taxon>
        <taxon>Cephalobomorpha</taxon>
        <taxon>Cephaloboidea</taxon>
        <taxon>Cephalobidae</taxon>
        <taxon>Acrobeloides</taxon>
    </lineage>
</organism>
<sequence>MNSGTDFKNEVKLSVQAFIIWFVYLSNIYMWTYWNPVTKFENIIIYVYIVVECGFTPYMYLAFNRTLRSEFIRLFSIKSSSPVQTLVFT</sequence>
<evidence type="ECO:0000313" key="3">
    <source>
        <dbReference type="WBParaSite" id="ACRNAN_scaffold17106.g15449.t1"/>
    </source>
</evidence>
<dbReference type="WBParaSite" id="ACRNAN_scaffold17106.g15449.t1">
    <property type="protein sequence ID" value="ACRNAN_scaffold17106.g15449.t1"/>
    <property type="gene ID" value="ACRNAN_scaffold17106.g15449"/>
</dbReference>